<keyword evidence="2" id="KW-1185">Reference proteome</keyword>
<name>A0A9D4C1P4_DREPO</name>
<reference evidence="1" key="2">
    <citation type="submission" date="2020-11" db="EMBL/GenBank/DDBJ databases">
        <authorList>
            <person name="McCartney M.A."/>
            <person name="Auch B."/>
            <person name="Kono T."/>
            <person name="Mallez S."/>
            <person name="Becker A."/>
            <person name="Gohl D.M."/>
            <person name="Silverstein K.A.T."/>
            <person name="Koren S."/>
            <person name="Bechman K.B."/>
            <person name="Herman A."/>
            <person name="Abrahante J.E."/>
            <person name="Garbe J."/>
        </authorList>
    </citation>
    <scope>NUCLEOTIDE SEQUENCE</scope>
    <source>
        <strain evidence="1">Duluth1</strain>
        <tissue evidence="1">Whole animal</tissue>
    </source>
</reference>
<organism evidence="1 2">
    <name type="scientific">Dreissena polymorpha</name>
    <name type="common">Zebra mussel</name>
    <name type="synonym">Mytilus polymorpha</name>
    <dbReference type="NCBI Taxonomy" id="45954"/>
    <lineage>
        <taxon>Eukaryota</taxon>
        <taxon>Metazoa</taxon>
        <taxon>Spiralia</taxon>
        <taxon>Lophotrochozoa</taxon>
        <taxon>Mollusca</taxon>
        <taxon>Bivalvia</taxon>
        <taxon>Autobranchia</taxon>
        <taxon>Heteroconchia</taxon>
        <taxon>Euheterodonta</taxon>
        <taxon>Imparidentia</taxon>
        <taxon>Neoheterodontei</taxon>
        <taxon>Myida</taxon>
        <taxon>Dreissenoidea</taxon>
        <taxon>Dreissenidae</taxon>
        <taxon>Dreissena</taxon>
    </lineage>
</organism>
<accession>A0A9D4C1P4</accession>
<sequence>MGPRISFNKITNVLTKFNEEVITRINSTTLEAMLFNRPELFFELIQDIINKNVPMLTNSYYRHIKKMDRPLASRFFQPTGTIFERVQYIITINGTSRVLTRTYTIKCPAPLRPCIFYQPTNLLTKFHEDWTLNVTLREKCPASKRQCFQPTKTIFELFQDIIGKNLLTKFHEDRTINVANIEKTRLLVAMFSTYYRYIMKNAPPLVGHIFQPTKIVFELVQDIIGKNPLTKLNEVQTINVASRVHIKTNTPPPGGHIFQTHLLTKFHKNLTINVASRVLTRQMFTTHDGRRTKGDQKSSP</sequence>
<dbReference type="Proteomes" id="UP000828390">
    <property type="component" value="Unassembled WGS sequence"/>
</dbReference>
<dbReference type="EMBL" id="JAIWYP010000013">
    <property type="protein sequence ID" value="KAH3715507.1"/>
    <property type="molecule type" value="Genomic_DNA"/>
</dbReference>
<gene>
    <name evidence="1" type="ORF">DPMN_058218</name>
</gene>
<evidence type="ECO:0000313" key="2">
    <source>
        <dbReference type="Proteomes" id="UP000828390"/>
    </source>
</evidence>
<comment type="caution">
    <text evidence="1">The sequence shown here is derived from an EMBL/GenBank/DDBJ whole genome shotgun (WGS) entry which is preliminary data.</text>
</comment>
<evidence type="ECO:0000313" key="1">
    <source>
        <dbReference type="EMBL" id="KAH3715507.1"/>
    </source>
</evidence>
<dbReference type="AlphaFoldDB" id="A0A9D4C1P4"/>
<protein>
    <submittedName>
        <fullName evidence="1">Uncharacterized protein</fullName>
    </submittedName>
</protein>
<proteinExistence type="predicted"/>
<reference evidence="1" key="1">
    <citation type="journal article" date="2019" name="bioRxiv">
        <title>The Genome of the Zebra Mussel, Dreissena polymorpha: A Resource for Invasive Species Research.</title>
        <authorList>
            <person name="McCartney M.A."/>
            <person name="Auch B."/>
            <person name="Kono T."/>
            <person name="Mallez S."/>
            <person name="Zhang Y."/>
            <person name="Obille A."/>
            <person name="Becker A."/>
            <person name="Abrahante J.E."/>
            <person name="Garbe J."/>
            <person name="Badalamenti J.P."/>
            <person name="Herman A."/>
            <person name="Mangelson H."/>
            <person name="Liachko I."/>
            <person name="Sullivan S."/>
            <person name="Sone E.D."/>
            <person name="Koren S."/>
            <person name="Silverstein K.A.T."/>
            <person name="Beckman K.B."/>
            <person name="Gohl D.M."/>
        </authorList>
    </citation>
    <scope>NUCLEOTIDE SEQUENCE</scope>
    <source>
        <strain evidence="1">Duluth1</strain>
        <tissue evidence="1">Whole animal</tissue>
    </source>
</reference>